<keyword evidence="1" id="KW-1133">Transmembrane helix</keyword>
<name>V5BC08_TRYCR</name>
<proteinExistence type="predicted"/>
<evidence type="ECO:0000313" key="2">
    <source>
        <dbReference type="EMBL" id="ESS61938.1"/>
    </source>
</evidence>
<accession>V5BC08</accession>
<feature type="transmembrane region" description="Helical" evidence="1">
    <location>
        <begin position="12"/>
        <end position="36"/>
    </location>
</feature>
<evidence type="ECO:0000313" key="3">
    <source>
        <dbReference type="Proteomes" id="UP000017861"/>
    </source>
</evidence>
<dbReference type="Proteomes" id="UP000017861">
    <property type="component" value="Unassembled WGS sequence"/>
</dbReference>
<feature type="transmembrane region" description="Helical" evidence="1">
    <location>
        <begin position="56"/>
        <end position="78"/>
    </location>
</feature>
<dbReference type="VEuPathDB" id="TriTrypDB:TCDM_10446"/>
<keyword evidence="1" id="KW-0472">Membrane</keyword>
<sequence>MGKRRHRSRFREMLLLMDCAASVTLLGYPTTTIVLLLPNIELFPGKLSVAIKWNLISHALPTAPLTILGALLLILFTLPQELMILNYEQTFLHLSLDSHPDPLHYYAAPKR</sequence>
<comment type="caution">
    <text evidence="2">The sequence shown here is derived from an EMBL/GenBank/DDBJ whole genome shotgun (WGS) entry which is preliminary data.</text>
</comment>
<keyword evidence="1" id="KW-0812">Transmembrane</keyword>
<dbReference type="AlphaFoldDB" id="V5BC08"/>
<protein>
    <submittedName>
        <fullName evidence="2">Uncharacterized protein</fullName>
    </submittedName>
</protein>
<organism evidence="2 3">
    <name type="scientific">Trypanosoma cruzi Dm28c</name>
    <dbReference type="NCBI Taxonomy" id="1416333"/>
    <lineage>
        <taxon>Eukaryota</taxon>
        <taxon>Discoba</taxon>
        <taxon>Euglenozoa</taxon>
        <taxon>Kinetoplastea</taxon>
        <taxon>Metakinetoplastina</taxon>
        <taxon>Trypanosomatida</taxon>
        <taxon>Trypanosomatidae</taxon>
        <taxon>Trypanosoma</taxon>
        <taxon>Schizotrypanum</taxon>
    </lineage>
</organism>
<reference evidence="2 3" key="1">
    <citation type="journal article" date="2014" name="Genome Announc.">
        <title>Trypanosoma cruzi Clone Dm28c Draft Genome Sequence.</title>
        <authorList>
            <person name="Grisard E.C."/>
            <person name="Teixeira S.M."/>
            <person name="de Almeida L.G."/>
            <person name="Stoco P.H."/>
            <person name="Gerber A.L."/>
            <person name="Talavera-Lopez C."/>
            <person name="Lima O.C."/>
            <person name="Andersson B."/>
            <person name="de Vasconcelos A.T."/>
        </authorList>
    </citation>
    <scope>NUCLEOTIDE SEQUENCE [LARGE SCALE GENOMIC DNA]</scope>
    <source>
        <strain evidence="2 3">Dm28c</strain>
    </source>
</reference>
<gene>
    <name evidence="2" type="ORF">TCDM_10446</name>
</gene>
<evidence type="ECO:0000256" key="1">
    <source>
        <dbReference type="SAM" id="Phobius"/>
    </source>
</evidence>
<dbReference type="EMBL" id="AYLP01000226">
    <property type="protein sequence ID" value="ESS61938.1"/>
    <property type="molecule type" value="Genomic_DNA"/>
</dbReference>